<organism evidence="3 4">
    <name type="scientific">Polarella glacialis</name>
    <name type="common">Dinoflagellate</name>
    <dbReference type="NCBI Taxonomy" id="89957"/>
    <lineage>
        <taxon>Eukaryota</taxon>
        <taxon>Sar</taxon>
        <taxon>Alveolata</taxon>
        <taxon>Dinophyceae</taxon>
        <taxon>Suessiales</taxon>
        <taxon>Suessiaceae</taxon>
        <taxon>Polarella</taxon>
    </lineage>
</organism>
<name>A0A813IR70_POLGL</name>
<reference evidence="3" key="1">
    <citation type="submission" date="2021-02" db="EMBL/GenBank/DDBJ databases">
        <authorList>
            <person name="Dougan E. K."/>
            <person name="Rhodes N."/>
            <person name="Thang M."/>
            <person name="Chan C."/>
        </authorList>
    </citation>
    <scope>NUCLEOTIDE SEQUENCE</scope>
</reference>
<dbReference type="EMBL" id="CAJNNW010014142">
    <property type="protein sequence ID" value="CAE8656259.1"/>
    <property type="molecule type" value="Genomic_DNA"/>
</dbReference>
<comment type="caution">
    <text evidence="3">The sequence shown here is derived from an EMBL/GenBank/DDBJ whole genome shotgun (WGS) entry which is preliminary data.</text>
</comment>
<keyword evidence="2" id="KW-0732">Signal</keyword>
<dbReference type="Proteomes" id="UP000626109">
    <property type="component" value="Unassembled WGS sequence"/>
</dbReference>
<sequence length="141" mass="14285">MAVGRVVASILLGLVACTVPSAAQSNGSSLRGAVMNQTVETFNTSLPEVQKNATSNASLPESSLEQMNATSNATSKTSLLEEANLNVGGWRRWWRCRGGGGGYHGGGGGGYYGGGGGGYYGGGGGGYFGGGGYHGGGRWWR</sequence>
<feature type="chain" id="PRO_5032501735" evidence="2">
    <location>
        <begin position="24"/>
        <end position="141"/>
    </location>
</feature>
<accession>A0A813IR70</accession>
<feature type="signal peptide" evidence="2">
    <location>
        <begin position="1"/>
        <end position="23"/>
    </location>
</feature>
<proteinExistence type="predicted"/>
<gene>
    <name evidence="3" type="ORF">PGLA2088_LOCUS12066</name>
</gene>
<feature type="region of interest" description="Disordered" evidence="1">
    <location>
        <begin position="49"/>
        <end position="75"/>
    </location>
</feature>
<protein>
    <submittedName>
        <fullName evidence="3">Uncharacterized protein</fullName>
    </submittedName>
</protein>
<evidence type="ECO:0000313" key="4">
    <source>
        <dbReference type="Proteomes" id="UP000626109"/>
    </source>
</evidence>
<dbReference type="AlphaFoldDB" id="A0A813IR70"/>
<evidence type="ECO:0000313" key="3">
    <source>
        <dbReference type="EMBL" id="CAE8656259.1"/>
    </source>
</evidence>
<evidence type="ECO:0000256" key="2">
    <source>
        <dbReference type="SAM" id="SignalP"/>
    </source>
</evidence>
<evidence type="ECO:0000256" key="1">
    <source>
        <dbReference type="SAM" id="MobiDB-lite"/>
    </source>
</evidence>
<dbReference type="PROSITE" id="PS51257">
    <property type="entry name" value="PROKAR_LIPOPROTEIN"/>
    <property type="match status" value="1"/>
</dbReference>